<sequence>MRRRTFLHTGWVAMTSFAAAQLGCRNKQVAHILSEDDKDMVGSHTAGAETWEPLIQTSVGQLLGRQEIVLPTSGGDMAFPLRKKICFAGVENKSSEEIGDFKAQIYQKIDSCINSSESFEVINQRYVEAGLRQCGLRPDDLFVPNSRRTFVATMEKLEQPFDYLLFATITSGTTRSNEKNYQRDYLLTLELVNLENGTADKESAEIRKGYHKSQLGKLKNYG</sequence>
<dbReference type="Proteomes" id="UP000094828">
    <property type="component" value="Unassembled WGS sequence"/>
</dbReference>
<dbReference type="OrthoDB" id="211517at2"/>
<name>A0A1C3EH27_9PLAN</name>
<evidence type="ECO:0000313" key="2">
    <source>
        <dbReference type="Proteomes" id="UP000094828"/>
    </source>
</evidence>
<dbReference type="AlphaFoldDB" id="A0A1C3EH27"/>
<keyword evidence="2" id="KW-1185">Reference proteome</keyword>
<proteinExistence type="predicted"/>
<organism evidence="1 2">
    <name type="scientific">Planctopirus hydrillae</name>
    <dbReference type="NCBI Taxonomy" id="1841610"/>
    <lineage>
        <taxon>Bacteria</taxon>
        <taxon>Pseudomonadati</taxon>
        <taxon>Planctomycetota</taxon>
        <taxon>Planctomycetia</taxon>
        <taxon>Planctomycetales</taxon>
        <taxon>Planctomycetaceae</taxon>
        <taxon>Planctopirus</taxon>
    </lineage>
</organism>
<dbReference type="Gene3D" id="3.40.50.10610">
    <property type="entry name" value="ABC-type transport auxiliary lipoprotein component"/>
    <property type="match status" value="1"/>
</dbReference>
<dbReference type="Pfam" id="PF13036">
    <property type="entry name" value="LpoB"/>
    <property type="match status" value="1"/>
</dbReference>
<dbReference type="STRING" id="1841610.A6X21_19455"/>
<dbReference type="EMBL" id="LYDR01000063">
    <property type="protein sequence ID" value="ODA32546.1"/>
    <property type="molecule type" value="Genomic_DNA"/>
</dbReference>
<comment type="caution">
    <text evidence="1">The sequence shown here is derived from an EMBL/GenBank/DDBJ whole genome shotgun (WGS) entry which is preliminary data.</text>
</comment>
<evidence type="ECO:0000313" key="1">
    <source>
        <dbReference type="EMBL" id="ODA32546.1"/>
    </source>
</evidence>
<protein>
    <submittedName>
        <fullName evidence="1">Penicillin-binding protein activator LpoB</fullName>
    </submittedName>
</protein>
<reference evidence="1 2" key="1">
    <citation type="submission" date="2016-05" db="EMBL/GenBank/DDBJ databases">
        <title>Genomic and physiological characterization of Planctopirus sp. isolated from fresh water lake.</title>
        <authorList>
            <person name="Subhash Y."/>
            <person name="Ramana C."/>
        </authorList>
    </citation>
    <scope>NUCLEOTIDE SEQUENCE [LARGE SCALE GENOMIC DNA]</scope>
    <source>
        <strain evidence="1 2">JC280</strain>
    </source>
</reference>
<dbReference type="RefSeq" id="WP_068847064.1">
    <property type="nucleotide sequence ID" value="NZ_LYDR01000063.1"/>
</dbReference>
<accession>A0A1C3EH27</accession>
<gene>
    <name evidence="1" type="ORF">A6X21_19455</name>
</gene>
<dbReference type="InterPro" id="IPR014094">
    <property type="entry name" value="LpoB"/>
</dbReference>